<dbReference type="PROSITE" id="PS00626">
    <property type="entry name" value="RCC1_2"/>
    <property type="match status" value="1"/>
</dbReference>
<evidence type="ECO:0000256" key="3">
    <source>
        <dbReference type="PROSITE-ProRule" id="PRU00235"/>
    </source>
</evidence>
<keyword evidence="5" id="KW-1185">Reference proteome</keyword>
<feature type="repeat" description="RCC1" evidence="3">
    <location>
        <begin position="230"/>
        <end position="280"/>
    </location>
</feature>
<dbReference type="PROSITE" id="PS50012">
    <property type="entry name" value="RCC1_3"/>
    <property type="match status" value="4"/>
</dbReference>
<proteinExistence type="predicted"/>
<dbReference type="InterPro" id="IPR009091">
    <property type="entry name" value="RCC1/BLIP-II"/>
</dbReference>
<sequence>MSVAVAARCGSLAAVEAALQSGNDVNGCVKGESIGLHIAIWRNDLRIIERLLAANACPDIQDTESGWTSLHRALYLGHLSAAALLLDAGAQLSIQDFKGRIPLDLLSASLKAYLLSGTASEVYSWGNGANYQLGTEAEGLQLTPNRLDSLHGTPIVALAAAKFHSAAVAKDGSLYTWGFGRGGRLGHPEFHIHSGESAVILPRLVALPGRRTVAAVATGKHHTVAVTRAGELFTWGSNRDGRLGYTAVDSQPTPRRVTSMRQRVMAVAAANRHTVVLAEGGTVYSWGSNLQGQLGYGTSDSASNAVPRIVEAMVGKTITAVAAAKRHTVVLTVEGDVYTWGHRVVTPKRVQLAGARDVARAANASGASAGGWEVVFHRGQSQVARPHAVAVCAGAAHSACLDQSGAVLAWRSADPRLHVQEVGGDLAGKRVVHIAAGKYRTATVTDEGDVYMWEGWSKPAELSAGRGCALSRVEGVKRVTHAAVGEKHSLALQSWCATPLALRMRSAPSGALSSALSGLLDRAASAVDSEGLPGPLEEMELAGGPASLQRLCERTVARHMVEPRSALALLQFADAAGAELLRQHCLAVSPNPLEHLLVYSISYTNAAGQ</sequence>
<dbReference type="InterPro" id="IPR036770">
    <property type="entry name" value="Ankyrin_rpt-contain_sf"/>
</dbReference>
<dbReference type="InterPro" id="IPR002110">
    <property type="entry name" value="Ankyrin_rpt"/>
</dbReference>
<evidence type="ECO:0000256" key="1">
    <source>
        <dbReference type="ARBA" id="ARBA00022737"/>
    </source>
</evidence>
<dbReference type="RefSeq" id="XP_005646154.1">
    <property type="nucleotide sequence ID" value="XM_005646097.1"/>
</dbReference>
<dbReference type="Pfam" id="PF12796">
    <property type="entry name" value="Ank_2"/>
    <property type="match status" value="1"/>
</dbReference>
<evidence type="ECO:0000313" key="5">
    <source>
        <dbReference type="Proteomes" id="UP000007264"/>
    </source>
</evidence>
<dbReference type="PROSITE" id="PS50088">
    <property type="entry name" value="ANK_REPEAT"/>
    <property type="match status" value="1"/>
</dbReference>
<dbReference type="PROSITE" id="PS50297">
    <property type="entry name" value="ANK_REP_REGION"/>
    <property type="match status" value="1"/>
</dbReference>
<dbReference type="STRING" id="574566.I0YT91"/>
<dbReference type="EMBL" id="AGSI01000012">
    <property type="protein sequence ID" value="EIE21610.1"/>
    <property type="molecule type" value="Genomic_DNA"/>
</dbReference>
<evidence type="ECO:0000256" key="2">
    <source>
        <dbReference type="PROSITE-ProRule" id="PRU00023"/>
    </source>
</evidence>
<keyword evidence="2" id="KW-0040">ANK repeat</keyword>
<gene>
    <name evidence="4" type="ORF">COCSUDRAFT_30108</name>
</gene>
<dbReference type="SUPFAM" id="SSF50985">
    <property type="entry name" value="RCC1/BLIP-II"/>
    <property type="match status" value="2"/>
</dbReference>
<dbReference type="AlphaFoldDB" id="I0YT91"/>
<dbReference type="Pfam" id="PF00415">
    <property type="entry name" value="RCC1"/>
    <property type="match status" value="4"/>
</dbReference>
<dbReference type="Gene3D" id="1.25.40.20">
    <property type="entry name" value="Ankyrin repeat-containing domain"/>
    <property type="match status" value="1"/>
</dbReference>
<dbReference type="eggNOG" id="KOG1426">
    <property type="taxonomic scope" value="Eukaryota"/>
</dbReference>
<dbReference type="InterPro" id="IPR000408">
    <property type="entry name" value="Reg_chr_condens"/>
</dbReference>
<organism evidence="4 5">
    <name type="scientific">Coccomyxa subellipsoidea (strain C-169)</name>
    <name type="common">Green microalga</name>
    <dbReference type="NCBI Taxonomy" id="574566"/>
    <lineage>
        <taxon>Eukaryota</taxon>
        <taxon>Viridiplantae</taxon>
        <taxon>Chlorophyta</taxon>
        <taxon>core chlorophytes</taxon>
        <taxon>Trebouxiophyceae</taxon>
        <taxon>Trebouxiophyceae incertae sedis</taxon>
        <taxon>Coccomyxaceae</taxon>
        <taxon>Coccomyxa</taxon>
        <taxon>Coccomyxa subellipsoidea</taxon>
    </lineage>
</organism>
<feature type="repeat" description="ANK" evidence="2">
    <location>
        <begin position="65"/>
        <end position="97"/>
    </location>
</feature>
<dbReference type="Gene3D" id="2.130.10.30">
    <property type="entry name" value="Regulator of chromosome condensation 1/beta-lactamase-inhibitor protein II"/>
    <property type="match status" value="2"/>
</dbReference>
<dbReference type="SMART" id="SM00248">
    <property type="entry name" value="ANK"/>
    <property type="match status" value="2"/>
</dbReference>
<dbReference type="PANTHER" id="PTHR22872">
    <property type="entry name" value="BTK-BINDING PROTEIN-RELATED"/>
    <property type="match status" value="1"/>
</dbReference>
<reference evidence="4 5" key="1">
    <citation type="journal article" date="2012" name="Genome Biol.">
        <title>The genome of the polar eukaryotic microalga coccomyxa subellipsoidea reveals traits of cold adaptation.</title>
        <authorList>
            <person name="Blanc G."/>
            <person name="Agarkova I."/>
            <person name="Grimwood J."/>
            <person name="Kuo A."/>
            <person name="Brueggeman A."/>
            <person name="Dunigan D."/>
            <person name="Gurnon J."/>
            <person name="Ladunga I."/>
            <person name="Lindquist E."/>
            <person name="Lucas S."/>
            <person name="Pangilinan J."/>
            <person name="Proschold T."/>
            <person name="Salamov A."/>
            <person name="Schmutz J."/>
            <person name="Weeks D."/>
            <person name="Yamada T."/>
            <person name="Claverie J.M."/>
            <person name="Grigoriev I."/>
            <person name="Van Etten J."/>
            <person name="Lomsadze A."/>
            <person name="Borodovsky M."/>
        </authorList>
    </citation>
    <scope>NUCLEOTIDE SEQUENCE [LARGE SCALE GENOMIC DNA]</scope>
    <source>
        <strain evidence="4 5">C-169</strain>
    </source>
</reference>
<dbReference type="PRINTS" id="PR00633">
    <property type="entry name" value="RCCNDNSATION"/>
</dbReference>
<keyword evidence="1" id="KW-0677">Repeat</keyword>
<evidence type="ECO:0000313" key="4">
    <source>
        <dbReference type="EMBL" id="EIE21610.1"/>
    </source>
</evidence>
<protein>
    <submittedName>
        <fullName evidence="4">RCC1/BLIP-II</fullName>
    </submittedName>
</protein>
<feature type="repeat" description="RCC1" evidence="3">
    <location>
        <begin position="120"/>
        <end position="171"/>
    </location>
</feature>
<accession>I0YT91</accession>
<dbReference type="InterPro" id="IPR051625">
    <property type="entry name" value="Signaling_Regulatory_Domain"/>
</dbReference>
<feature type="repeat" description="RCC1" evidence="3">
    <location>
        <begin position="281"/>
        <end position="334"/>
    </location>
</feature>
<comment type="caution">
    <text evidence="4">The sequence shown here is derived from an EMBL/GenBank/DDBJ whole genome shotgun (WGS) entry which is preliminary data.</text>
</comment>
<dbReference type="PANTHER" id="PTHR22872:SF2">
    <property type="entry name" value="INHIBITOR OF BRUTON TYROSINE KINASE"/>
    <property type="match status" value="1"/>
</dbReference>
<dbReference type="KEGG" id="csl:COCSUDRAFT_30108"/>
<dbReference type="Proteomes" id="UP000007264">
    <property type="component" value="Unassembled WGS sequence"/>
</dbReference>
<dbReference type="SUPFAM" id="SSF48403">
    <property type="entry name" value="Ankyrin repeat"/>
    <property type="match status" value="1"/>
</dbReference>
<feature type="repeat" description="RCC1" evidence="3">
    <location>
        <begin position="172"/>
        <end position="229"/>
    </location>
</feature>
<name>I0YT91_COCSC</name>
<dbReference type="OrthoDB" id="1893551at2759"/>
<dbReference type="GeneID" id="17039594"/>